<dbReference type="Gene3D" id="2.40.50.40">
    <property type="match status" value="1"/>
</dbReference>
<sequence length="681" mass="76543">MADFGQAGIYEVEKLLKKRKVHGRTEYLIRWRGFTHQWDTWEPKKNLAACVGLVAEFEKNNPNPKVVKTPNKKSKSVNMAIKLIKKSKTARKIVKNDAKKVKTNIPKFNLETNVKIKWKKCSPDKTQEKKLSPNVKRIILKVKKVSPKSKTTKESEKKKGKTANQTEKGQVVKNKKEMCTTSRPAKKTVITVENKTTQAKGMKRKRTPSGNEDKVVKKKLKKVLNNDDDDDDDDDVLYSLIENTEEIIKQKTVKVKSKTENLNKDKTKKLLKTSTCSCTTSESPESVKKIKESPKSVNRRLSLLDGLKHKPLKTDVEPVPVSTTIPFYTSVKPLMNPSLSLLSKAMPSHSITMESYFADIPSYQMASSLPVSPSAISYKAMLDDLPLQMHPKKKKKDPDVESTTSNCDDKIERRISVRTAECAFRNKEIVVKKCQGYTQIWLNTHTHLKNALNPQVIQEIVTALNSAKYDDSNLVMLSSIGNVFCSGVDLNFLTRGDPKIAARQMADSLRELVKTFITFPKPIIAVVTGAAIGLGMAILPLCDITYASDKALFYLPYSALSQTPEGCSSFTLPQVLGLAVGSEILFCGRKLTALEAHQLGLVSQVFWPTSMMQEVIPRVQQMALFSGKALETTKLLIRCHNRTKLELTNETECNLLLERWPSADCQRAILSYLDNEKNFIF</sequence>
<dbReference type="Gene3D" id="1.10.12.10">
    <property type="entry name" value="Lyase 2-enoyl-coa Hydratase, Chain A, domain 2"/>
    <property type="match status" value="1"/>
</dbReference>
<gene>
    <name evidence="5" type="ORF">SNE40_012840</name>
</gene>
<comment type="caution">
    <text evidence="5">The sequence shown here is derived from an EMBL/GenBank/DDBJ whole genome shotgun (WGS) entry which is preliminary data.</text>
</comment>
<dbReference type="InterPro" id="IPR029045">
    <property type="entry name" value="ClpP/crotonase-like_dom_sf"/>
</dbReference>
<dbReference type="PROSITE" id="PS00598">
    <property type="entry name" value="CHROMO_1"/>
    <property type="match status" value="1"/>
</dbReference>
<dbReference type="EMBL" id="JAZGQO010000009">
    <property type="protein sequence ID" value="KAK6177991.1"/>
    <property type="molecule type" value="Genomic_DNA"/>
</dbReference>
<dbReference type="Proteomes" id="UP001347796">
    <property type="component" value="Unassembled WGS sequence"/>
</dbReference>
<dbReference type="Pfam" id="PF00378">
    <property type="entry name" value="ECH_1"/>
    <property type="match status" value="1"/>
</dbReference>
<keyword evidence="6" id="KW-1185">Reference proteome</keyword>
<dbReference type="Pfam" id="PF00385">
    <property type="entry name" value="Chromo"/>
    <property type="match status" value="1"/>
</dbReference>
<evidence type="ECO:0000259" key="4">
    <source>
        <dbReference type="PROSITE" id="PS50013"/>
    </source>
</evidence>
<dbReference type="InterPro" id="IPR001753">
    <property type="entry name" value="Enoyl-CoA_hydra/iso"/>
</dbReference>
<dbReference type="CDD" id="cd06558">
    <property type="entry name" value="crotonase-like"/>
    <property type="match status" value="1"/>
</dbReference>
<dbReference type="InterPro" id="IPR016197">
    <property type="entry name" value="Chromo-like_dom_sf"/>
</dbReference>
<dbReference type="Gene3D" id="3.90.226.10">
    <property type="entry name" value="2-enoyl-CoA Hydratase, Chain A, domain 1"/>
    <property type="match status" value="1"/>
</dbReference>
<evidence type="ECO:0000256" key="3">
    <source>
        <dbReference type="SAM" id="MobiDB-lite"/>
    </source>
</evidence>
<dbReference type="CDD" id="cd00024">
    <property type="entry name" value="CD_CSD"/>
    <property type="match status" value="1"/>
</dbReference>
<evidence type="ECO:0000256" key="2">
    <source>
        <dbReference type="ARBA" id="ARBA00023242"/>
    </source>
</evidence>
<name>A0AAN8JGV2_PATCE</name>
<evidence type="ECO:0000256" key="1">
    <source>
        <dbReference type="ARBA" id="ARBA00004123"/>
    </source>
</evidence>
<comment type="subcellular location">
    <subcellularLocation>
        <location evidence="1">Nucleus</location>
    </subcellularLocation>
</comment>
<dbReference type="SUPFAM" id="SSF52096">
    <property type="entry name" value="ClpP/crotonase"/>
    <property type="match status" value="1"/>
</dbReference>
<dbReference type="GO" id="GO:0005634">
    <property type="term" value="C:nucleus"/>
    <property type="evidence" value="ECO:0007669"/>
    <property type="project" value="UniProtKB-SubCell"/>
</dbReference>
<dbReference type="InterPro" id="IPR023779">
    <property type="entry name" value="Chromodomain_CS"/>
</dbReference>
<reference evidence="5 6" key="1">
    <citation type="submission" date="2024-01" db="EMBL/GenBank/DDBJ databases">
        <title>The genome of the rayed Mediterranean limpet Patella caerulea (Linnaeus, 1758).</title>
        <authorList>
            <person name="Anh-Thu Weber A."/>
            <person name="Halstead-Nussloch G."/>
        </authorList>
    </citation>
    <scope>NUCLEOTIDE SEQUENCE [LARGE SCALE GENOMIC DNA]</scope>
    <source>
        <strain evidence="5">AATW-2023a</strain>
        <tissue evidence="5">Whole specimen</tissue>
    </source>
</reference>
<protein>
    <recommendedName>
        <fullName evidence="4">Chromo domain-containing protein</fullName>
    </recommendedName>
</protein>
<dbReference type="SMART" id="SM00298">
    <property type="entry name" value="CHROMO"/>
    <property type="match status" value="1"/>
</dbReference>
<dbReference type="PANTHER" id="PTHR43684">
    <property type="match status" value="1"/>
</dbReference>
<dbReference type="AlphaFoldDB" id="A0AAN8JGV2"/>
<dbReference type="InterPro" id="IPR000953">
    <property type="entry name" value="Chromo/chromo_shadow_dom"/>
</dbReference>
<evidence type="ECO:0000313" key="6">
    <source>
        <dbReference type="Proteomes" id="UP001347796"/>
    </source>
</evidence>
<dbReference type="PANTHER" id="PTHR43684:SF11">
    <property type="entry name" value="CHROMO DOMAIN-CONTAINING PROTEIN"/>
    <property type="match status" value="1"/>
</dbReference>
<accession>A0AAN8JGV2</accession>
<dbReference type="SUPFAM" id="SSF54160">
    <property type="entry name" value="Chromo domain-like"/>
    <property type="match status" value="1"/>
</dbReference>
<evidence type="ECO:0000313" key="5">
    <source>
        <dbReference type="EMBL" id="KAK6177991.1"/>
    </source>
</evidence>
<keyword evidence="2" id="KW-0539">Nucleus</keyword>
<organism evidence="5 6">
    <name type="scientific">Patella caerulea</name>
    <name type="common">Rayed Mediterranean limpet</name>
    <dbReference type="NCBI Taxonomy" id="87958"/>
    <lineage>
        <taxon>Eukaryota</taxon>
        <taxon>Metazoa</taxon>
        <taxon>Spiralia</taxon>
        <taxon>Lophotrochozoa</taxon>
        <taxon>Mollusca</taxon>
        <taxon>Gastropoda</taxon>
        <taxon>Patellogastropoda</taxon>
        <taxon>Patelloidea</taxon>
        <taxon>Patellidae</taxon>
        <taxon>Patella</taxon>
    </lineage>
</organism>
<proteinExistence type="predicted"/>
<dbReference type="InterPro" id="IPR051053">
    <property type="entry name" value="ECH/Chromodomain_protein"/>
</dbReference>
<feature type="region of interest" description="Disordered" evidence="3">
    <location>
        <begin position="142"/>
        <end position="186"/>
    </location>
</feature>
<feature type="domain" description="Chromo" evidence="4">
    <location>
        <begin position="10"/>
        <end position="61"/>
    </location>
</feature>
<feature type="region of interest" description="Disordered" evidence="3">
    <location>
        <begin position="195"/>
        <end position="214"/>
    </location>
</feature>
<dbReference type="PROSITE" id="PS50013">
    <property type="entry name" value="CHROMO_2"/>
    <property type="match status" value="1"/>
</dbReference>
<dbReference type="GO" id="GO:0003714">
    <property type="term" value="F:transcription corepressor activity"/>
    <property type="evidence" value="ECO:0007669"/>
    <property type="project" value="TreeGrafter"/>
</dbReference>
<dbReference type="InterPro" id="IPR014748">
    <property type="entry name" value="Enoyl-CoA_hydra_C"/>
</dbReference>
<dbReference type="InterPro" id="IPR023780">
    <property type="entry name" value="Chromo_domain"/>
</dbReference>